<dbReference type="GO" id="GO:0015631">
    <property type="term" value="F:tubulin binding"/>
    <property type="evidence" value="ECO:0007669"/>
    <property type="project" value="InterPro"/>
</dbReference>
<organism evidence="2 3">
    <name type="scientific">Ostreobium quekettii</name>
    <dbReference type="NCBI Taxonomy" id="121088"/>
    <lineage>
        <taxon>Eukaryota</taxon>
        <taxon>Viridiplantae</taxon>
        <taxon>Chlorophyta</taxon>
        <taxon>core chlorophytes</taxon>
        <taxon>Ulvophyceae</taxon>
        <taxon>TCBD clade</taxon>
        <taxon>Bryopsidales</taxon>
        <taxon>Ostreobineae</taxon>
        <taxon>Ostreobiaceae</taxon>
        <taxon>Ostreobium</taxon>
    </lineage>
</organism>
<dbReference type="GO" id="GO:0046785">
    <property type="term" value="P:microtubule polymerization"/>
    <property type="evidence" value="ECO:0007669"/>
    <property type="project" value="InterPro"/>
</dbReference>
<evidence type="ECO:0000313" key="3">
    <source>
        <dbReference type="Proteomes" id="UP000708148"/>
    </source>
</evidence>
<reference evidence="2" key="1">
    <citation type="submission" date="2020-12" db="EMBL/GenBank/DDBJ databases">
        <authorList>
            <person name="Iha C."/>
        </authorList>
    </citation>
    <scope>NUCLEOTIDE SEQUENCE</scope>
</reference>
<dbReference type="Pfam" id="PF05517">
    <property type="entry name" value="p25-alpha"/>
    <property type="match status" value="1"/>
</dbReference>
<evidence type="ECO:0000256" key="1">
    <source>
        <dbReference type="SAM" id="MobiDB-lite"/>
    </source>
</evidence>
<proteinExistence type="predicted"/>
<dbReference type="AlphaFoldDB" id="A0A8S1J5N6"/>
<gene>
    <name evidence="2" type="ORF">OSTQU699_LOCUS7845</name>
</gene>
<dbReference type="Proteomes" id="UP000708148">
    <property type="component" value="Unassembled WGS sequence"/>
</dbReference>
<keyword evidence="3" id="KW-1185">Reference proteome</keyword>
<feature type="region of interest" description="Disordered" evidence="1">
    <location>
        <begin position="41"/>
        <end position="81"/>
    </location>
</feature>
<feature type="non-terminal residue" evidence="2">
    <location>
        <position position="1"/>
    </location>
</feature>
<evidence type="ECO:0000313" key="2">
    <source>
        <dbReference type="EMBL" id="CAD7702488.1"/>
    </source>
</evidence>
<accession>A0A8S1J5N6</accession>
<protein>
    <submittedName>
        <fullName evidence="2">Uncharacterized protein</fullName>
    </submittedName>
</protein>
<dbReference type="InterPro" id="IPR008907">
    <property type="entry name" value="TPP/p25"/>
</dbReference>
<comment type="caution">
    <text evidence="2">The sequence shown here is derived from an EMBL/GenBank/DDBJ whole genome shotgun (WGS) entry which is preliminary data.</text>
</comment>
<dbReference type="OrthoDB" id="548799at2759"/>
<sequence length="81" mass="9012">KISPEALKRIMLDAEGPRTNATKASYVKFHDDKNMYTGVYRRRSISGSEDPEAQDANSPQPPDTIIRFDKLPISAGKGFKS</sequence>
<dbReference type="EMBL" id="CAJHUC010001845">
    <property type="protein sequence ID" value="CAD7702488.1"/>
    <property type="molecule type" value="Genomic_DNA"/>
</dbReference>
<name>A0A8S1J5N6_9CHLO</name>